<accession>A0A4Y7KT78</accession>
<evidence type="ECO:0000313" key="1">
    <source>
        <dbReference type="EMBL" id="RZC75169.1"/>
    </source>
</evidence>
<gene>
    <name evidence="1" type="ORF">C5167_050649</name>
</gene>
<protein>
    <submittedName>
        <fullName evidence="1">Uncharacterized protein</fullName>
    </submittedName>
</protein>
<dbReference type="EMBL" id="CM010722">
    <property type="protein sequence ID" value="RZC75169.1"/>
    <property type="molecule type" value="Genomic_DNA"/>
</dbReference>
<organism evidence="1 2">
    <name type="scientific">Papaver somniferum</name>
    <name type="common">Opium poppy</name>
    <dbReference type="NCBI Taxonomy" id="3469"/>
    <lineage>
        <taxon>Eukaryota</taxon>
        <taxon>Viridiplantae</taxon>
        <taxon>Streptophyta</taxon>
        <taxon>Embryophyta</taxon>
        <taxon>Tracheophyta</taxon>
        <taxon>Spermatophyta</taxon>
        <taxon>Magnoliopsida</taxon>
        <taxon>Ranunculales</taxon>
        <taxon>Papaveraceae</taxon>
        <taxon>Papaveroideae</taxon>
        <taxon>Papaver</taxon>
    </lineage>
</organism>
<dbReference type="Proteomes" id="UP000316621">
    <property type="component" value="Chromosome 8"/>
</dbReference>
<reference evidence="1 2" key="1">
    <citation type="journal article" date="2018" name="Science">
        <title>The opium poppy genome and morphinan production.</title>
        <authorList>
            <person name="Guo L."/>
            <person name="Winzer T."/>
            <person name="Yang X."/>
            <person name="Li Y."/>
            <person name="Ning Z."/>
            <person name="He Z."/>
            <person name="Teodor R."/>
            <person name="Lu Y."/>
            <person name="Bowser T.A."/>
            <person name="Graham I.A."/>
            <person name="Ye K."/>
        </authorList>
    </citation>
    <scope>NUCLEOTIDE SEQUENCE [LARGE SCALE GENOMIC DNA]</scope>
    <source>
        <strain evidence="2">cv. HN1</strain>
        <tissue evidence="1">Leaves</tissue>
    </source>
</reference>
<evidence type="ECO:0000313" key="2">
    <source>
        <dbReference type="Proteomes" id="UP000316621"/>
    </source>
</evidence>
<name>A0A4Y7KT78_PAPSO</name>
<sequence>MSSPSIRCLNIRQLEVREGVQMAGMSNTMRFKGIILHYYDGLMDAMCLMVFDIRYRTTRNHAYSKITKFNVAFEPQLARFHLCRFTQIDVAETFVVDLDRAIHNDLMLDR</sequence>
<keyword evidence="2" id="KW-1185">Reference proteome</keyword>
<dbReference type="Gramene" id="RZC75169">
    <property type="protein sequence ID" value="RZC75169"/>
    <property type="gene ID" value="C5167_050649"/>
</dbReference>
<dbReference type="AlphaFoldDB" id="A0A4Y7KT78"/>
<proteinExistence type="predicted"/>